<organism evidence="1 2">
    <name type="scientific">Neisseria flavescens NRL30031/H210</name>
    <dbReference type="NCBI Taxonomy" id="546264"/>
    <lineage>
        <taxon>Bacteria</taxon>
        <taxon>Pseudomonadati</taxon>
        <taxon>Pseudomonadota</taxon>
        <taxon>Betaproteobacteria</taxon>
        <taxon>Neisseriales</taxon>
        <taxon>Neisseriaceae</taxon>
        <taxon>Neisseria</taxon>
    </lineage>
</organism>
<dbReference type="AlphaFoldDB" id="C0EL46"/>
<comment type="caution">
    <text evidence="1">The sequence shown here is derived from an EMBL/GenBank/DDBJ whole genome shotgun (WGS) entry which is preliminary data.</text>
</comment>
<accession>C0EL46</accession>
<keyword evidence="2" id="KW-1185">Reference proteome</keyword>
<dbReference type="EMBL" id="ACEN01000016">
    <property type="protein sequence ID" value="EEG34266.1"/>
    <property type="molecule type" value="Genomic_DNA"/>
</dbReference>
<gene>
    <name evidence="1" type="ORF">NEIFLAOT_00651</name>
</gene>
<name>C0EL46_NEIFL</name>
<proteinExistence type="predicted"/>
<protein>
    <submittedName>
        <fullName evidence="1">Uncharacterized protein</fullName>
    </submittedName>
</protein>
<sequence>MPLWFGVSLLFVFYEAKNYNRKPNRLAWCFDSDGLLRAHLSV</sequence>
<dbReference type="Proteomes" id="UP000004457">
    <property type="component" value="Unassembled WGS sequence"/>
</dbReference>
<evidence type="ECO:0000313" key="2">
    <source>
        <dbReference type="Proteomes" id="UP000004457"/>
    </source>
</evidence>
<evidence type="ECO:0000313" key="1">
    <source>
        <dbReference type="EMBL" id="EEG34266.1"/>
    </source>
</evidence>
<reference evidence="1 2" key="1">
    <citation type="submission" date="2009-01" db="EMBL/GenBank/DDBJ databases">
        <authorList>
            <person name="Fulton L."/>
            <person name="Clifton S."/>
            <person name="Chinwalla A.T."/>
            <person name="Mitreva M."/>
            <person name="Sodergren E."/>
            <person name="Weinstock G."/>
            <person name="Clifton S."/>
            <person name="Dooling D.J."/>
            <person name="Fulton B."/>
            <person name="Minx P."/>
            <person name="Pepin K.H."/>
            <person name="Johnson M."/>
            <person name="Bhonagiri V."/>
            <person name="Nash W.E."/>
            <person name="Mardis E.R."/>
            <person name="Wilson R.K."/>
        </authorList>
    </citation>
    <scope>NUCLEOTIDE SEQUENCE [LARGE SCALE GENOMIC DNA]</scope>
    <source>
        <strain evidence="1 2">NRL30031/H210</strain>
    </source>
</reference>